<dbReference type="EMBL" id="KT591491">
    <property type="protein sequence ID" value="ALF00535.1"/>
    <property type="molecule type" value="Genomic_DNA"/>
</dbReference>
<dbReference type="Proteomes" id="UP000221469">
    <property type="component" value="Segment"/>
</dbReference>
<reference evidence="2 3" key="1">
    <citation type="submission" date="2015-08" db="EMBL/GenBank/DDBJ databases">
        <authorList>
            <person name="Barekzi N."/>
            <person name="Doss J.H."/>
            <person name="Bluford J."/>
            <person name="Fizer S."/>
            <person name="Garofalo A.E."/>
            <person name="Gasalao M.B."/>
            <person name="Griffin J."/>
            <person name="Henderson C.M."/>
            <person name="Hyre A.N."/>
            <person name="Irons L.B."/>
            <person name="Jafree E."/>
            <person name="Kanda K."/>
            <person name="Matthews D."/>
            <person name="Mclaren B."/>
            <person name="Moriarty A."/>
            <person name="Northam N."/>
            <person name="Ryan M."/>
            <person name="Smith D.E."/>
            <person name="Vanselow D."/>
            <person name="Welch J."/>
            <person name="Gauthier D."/>
            <person name="Anders K.R."/>
            <person name="Bradley K.W."/>
            <person name="Asai D.J."/>
            <person name="Bowman C.A."/>
            <person name="Russell D.A."/>
            <person name="Pope W.H."/>
            <person name="Jacobs-Sera D."/>
            <person name="Hendrix R.W."/>
            <person name="Hatfull G.F."/>
        </authorList>
    </citation>
    <scope>NUCLEOTIDE SEQUENCE [LARGE SCALE GENOMIC DNA]</scope>
</reference>
<proteinExistence type="predicted"/>
<protein>
    <submittedName>
        <fullName evidence="2">Uncharacterized protein</fullName>
    </submittedName>
</protein>
<feature type="region of interest" description="Disordered" evidence="1">
    <location>
        <begin position="1"/>
        <end position="20"/>
    </location>
</feature>
<evidence type="ECO:0000313" key="2">
    <source>
        <dbReference type="EMBL" id="ALF00535.1"/>
    </source>
</evidence>
<organism evidence="2 3">
    <name type="scientific">Mycobacterium phage Bricole</name>
    <dbReference type="NCBI Taxonomy" id="1718601"/>
    <lineage>
        <taxon>Viruses</taxon>
        <taxon>Duplodnaviria</taxon>
        <taxon>Heunggongvirae</taxon>
        <taxon>Uroviricota</taxon>
        <taxon>Caudoviricetes</taxon>
        <taxon>Vilmaviridae</taxon>
        <taxon>Mclasvirinae</taxon>
        <taxon>Bongovirus</taxon>
        <taxon>Bongovirus bongo</taxon>
    </lineage>
</organism>
<accession>A0A0M3UKJ7</accession>
<name>A0A0M3UKJ7_9CAUD</name>
<gene>
    <name evidence="2" type="ORF">SEA_BRICOLE_7</name>
</gene>
<evidence type="ECO:0000313" key="3">
    <source>
        <dbReference type="Proteomes" id="UP000221469"/>
    </source>
</evidence>
<sequence>MGNLKWHNVSKDNPGFSVYHASPTRNPDVLYVIRQKRKTEEFTPVGWRLFVRPKPGIPLATIYMADTLKEAKEFADHWEEIASANGEQ</sequence>
<evidence type="ECO:0000256" key="1">
    <source>
        <dbReference type="SAM" id="MobiDB-lite"/>
    </source>
</evidence>